<dbReference type="GO" id="GO:0016887">
    <property type="term" value="F:ATP hydrolysis activity"/>
    <property type="evidence" value="ECO:0007669"/>
    <property type="project" value="InterPro"/>
</dbReference>
<dbReference type="CDD" id="cd03249">
    <property type="entry name" value="ABC_MTABC3_MDL1_MDL2"/>
    <property type="match status" value="2"/>
</dbReference>
<evidence type="ECO:0000256" key="4">
    <source>
        <dbReference type="ARBA" id="ARBA00022448"/>
    </source>
</evidence>
<evidence type="ECO:0000256" key="13">
    <source>
        <dbReference type="SAM" id="Phobius"/>
    </source>
</evidence>
<evidence type="ECO:0000256" key="5">
    <source>
        <dbReference type="ARBA" id="ARBA00022692"/>
    </source>
</evidence>
<evidence type="ECO:0000256" key="7">
    <source>
        <dbReference type="ARBA" id="ARBA00022741"/>
    </source>
</evidence>
<keyword evidence="4" id="KW-0813">Transport</keyword>
<dbReference type="SMART" id="SM00382">
    <property type="entry name" value="AAA"/>
    <property type="match status" value="2"/>
</dbReference>
<evidence type="ECO:0000256" key="9">
    <source>
        <dbReference type="ARBA" id="ARBA00022989"/>
    </source>
</evidence>
<feature type="transmembrane region" description="Helical" evidence="13">
    <location>
        <begin position="99"/>
        <end position="123"/>
    </location>
</feature>
<evidence type="ECO:0000256" key="12">
    <source>
        <dbReference type="SAM" id="MobiDB-lite"/>
    </source>
</evidence>
<feature type="domain" description="ABC transmembrane type-1" evidence="15">
    <location>
        <begin position="704"/>
        <end position="991"/>
    </location>
</feature>
<evidence type="ECO:0000313" key="16">
    <source>
        <dbReference type="EMBL" id="CAI0642206.1"/>
    </source>
</evidence>
<dbReference type="InterPro" id="IPR011527">
    <property type="entry name" value="ABC1_TM_dom"/>
</dbReference>
<accession>A0A9W4RJC2</accession>
<dbReference type="GO" id="GO:0012505">
    <property type="term" value="C:endomembrane system"/>
    <property type="evidence" value="ECO:0007669"/>
    <property type="project" value="UniProtKB-SubCell"/>
</dbReference>
<evidence type="ECO:0000256" key="3">
    <source>
        <dbReference type="ARBA" id="ARBA00007577"/>
    </source>
</evidence>
<evidence type="ECO:0000313" key="17">
    <source>
        <dbReference type="Proteomes" id="UP001152533"/>
    </source>
</evidence>
<keyword evidence="6" id="KW-0677">Repeat</keyword>
<dbReference type="Proteomes" id="UP001152533">
    <property type="component" value="Unassembled WGS sequence"/>
</dbReference>
<dbReference type="SUPFAM" id="SSF90123">
    <property type="entry name" value="ABC transporter transmembrane region"/>
    <property type="match status" value="2"/>
</dbReference>
<feature type="transmembrane region" description="Helical" evidence="13">
    <location>
        <begin position="310"/>
        <end position="331"/>
    </location>
</feature>
<sequence>GAMGSSHIRENSTSSGVRLKMEESKPMSATRAYIRIFTYLGPKEIVLEAIAVAAAAVSGSGLALVNLVLGRLITVITNYISGLSTKEQFMEDVTKHCFYFVYIGAGRLVCTYLYMTLSTYSAFHMVRNLRRQFLRAALSQNISYFDMNSNSISTQASTNGNLIQSGVAEKLMICFQAMSTFVSAFIIAFTSYWKLTLILLCVPPALMIVIGIVATLEAKIETDMLSIFSEASSFAESLISTFRTVQAFGSRETLVSHYETFLNKAQKMGAKKSPLYGVLFSMEYSIMYSAIGLAFWQGTKMISRNEVADVGTVFIVIMSVIVATLTFTIIAPNMITFQRAGTAATQLFSLIDRDTQMDPFDQWSGERPAEVFVSGDIDMQNITFSYPTRPEAAVLDNYTLKIPAGRVTALVGASGSGKSTIVGLLERWYEPSAGTITLDGIPIEDFNLTWLRTHVRLVQQEPVLFNGTVFENIANGLVGTRWEYASATEQQERVENAARLAFAHDFITEKLPEGYRTIIGERGGLLSGGQKQRIAIARSIISEPKILLLDEATSALDPHAEGIVQKALESVSNGRTTIVIAHKLATIRKADNIVVMNSGRIVEQGTHQWLLKKRGPYARLVQVQDLTVHAKESSRQSQIESTGAIIDKETALEPGLLSEAGIVEQRQPLASASQYDFDQVRERGLVSGVVSLMRENPELKWYFAVIGVTCILGAGALPGQSILMARVMDVFRFEPHRLGERGAFYSLMFFVLGLGTFVNYFTLGYTTNAASQKMLVKYRKDLLNGLLKQDMVFFDRPENTIGSLTGRIDTVAQAMLELMSVNVVLIVITIITIIACATLSIVTSWKLGLVGVFAGLIPLSLGGYARIRLEMRMDQSNQKRFSESAAIASESILAIRTVSSLAIEGRVLDRYTEGLDQAIRQSILPLFHMMLWFSFTQSVEYFILALGFWWGCTLVKDSQISFYQFFVSFMGVFFAGNLASTLFSYTSSITKGKGATHFYLWVKSLQPTVQETQENRAIVPQRAVETIDMDSVKFSYPLRPDVQVLKGVNLNIRSGEFVALVGASGCGKSTIVSLLERFYDPTSGNIRVDGAQLIDMNPDAYRSHVSLVQQEPTLYPTSIRANVLMGLKSDPSTTTESEDDAVEKALRAANAWDFVSSLPEGVNTLCGTNGSQLSGGQRQRIAIARALIRKPRLLLLDEATSALDTESEKIVQNALADSDVSNRATVAVAHRLSTIKDADRIYVFSGGRILEQGTHSELLRYGGLYKRLCEAQSLGS</sequence>
<feature type="transmembrane region" description="Helical" evidence="13">
    <location>
        <begin position="930"/>
        <end position="950"/>
    </location>
</feature>
<proteinExistence type="inferred from homology"/>
<evidence type="ECO:0008006" key="18">
    <source>
        <dbReference type="Google" id="ProtNLM"/>
    </source>
</evidence>
<evidence type="ECO:0000256" key="2">
    <source>
        <dbReference type="ARBA" id="ARBA00004308"/>
    </source>
</evidence>
<dbReference type="PANTHER" id="PTHR43394">
    <property type="entry name" value="ATP-DEPENDENT PERMEASE MDL1, MITOCHONDRIAL"/>
    <property type="match status" value="1"/>
</dbReference>
<dbReference type="PROSITE" id="PS50929">
    <property type="entry name" value="ABC_TM1F"/>
    <property type="match status" value="2"/>
</dbReference>
<feature type="transmembrane region" description="Helical" evidence="13">
    <location>
        <begin position="962"/>
        <end position="983"/>
    </location>
</feature>
<name>A0A9W4RJC2_9PEZI</name>
<keyword evidence="5 13" id="KW-0812">Transmembrane</keyword>
<feature type="transmembrane region" description="Helical" evidence="13">
    <location>
        <begin position="701"/>
        <end position="723"/>
    </location>
</feature>
<dbReference type="EMBL" id="CAMGZC010000045">
    <property type="protein sequence ID" value="CAI0642206.1"/>
    <property type="molecule type" value="Genomic_DNA"/>
</dbReference>
<dbReference type="Pfam" id="PF00005">
    <property type="entry name" value="ABC_tran"/>
    <property type="match status" value="2"/>
</dbReference>
<evidence type="ECO:0000256" key="1">
    <source>
        <dbReference type="ARBA" id="ARBA00004141"/>
    </source>
</evidence>
<dbReference type="PROSITE" id="PS00211">
    <property type="entry name" value="ABC_TRANSPORTER_1"/>
    <property type="match status" value="2"/>
</dbReference>
<dbReference type="GO" id="GO:0090374">
    <property type="term" value="P:oligopeptide export from mitochondrion"/>
    <property type="evidence" value="ECO:0007669"/>
    <property type="project" value="TreeGrafter"/>
</dbReference>
<dbReference type="CDD" id="cd18577">
    <property type="entry name" value="ABC_6TM_Pgp_ABCB1_D1_like"/>
    <property type="match status" value="1"/>
</dbReference>
<feature type="domain" description="ABC transporter" evidence="14">
    <location>
        <begin position="1027"/>
        <end position="1271"/>
    </location>
</feature>
<dbReference type="FunFam" id="1.20.1560.10:FF:000057">
    <property type="entry name" value="ABC multidrug transporter SitT"/>
    <property type="match status" value="1"/>
</dbReference>
<feature type="transmembrane region" description="Helical" evidence="13">
    <location>
        <begin position="743"/>
        <end position="765"/>
    </location>
</feature>
<dbReference type="FunFam" id="3.40.50.300:FF:000913">
    <property type="entry name" value="ABC multidrug transporter SitT"/>
    <property type="match status" value="1"/>
</dbReference>
<keyword evidence="7" id="KW-0547">Nucleotide-binding</keyword>
<evidence type="ECO:0000256" key="6">
    <source>
        <dbReference type="ARBA" id="ARBA00022737"/>
    </source>
</evidence>
<dbReference type="GO" id="GO:0015421">
    <property type="term" value="F:ABC-type oligopeptide transporter activity"/>
    <property type="evidence" value="ECO:0007669"/>
    <property type="project" value="TreeGrafter"/>
</dbReference>
<dbReference type="GO" id="GO:0005743">
    <property type="term" value="C:mitochondrial inner membrane"/>
    <property type="evidence" value="ECO:0007669"/>
    <property type="project" value="TreeGrafter"/>
</dbReference>
<feature type="region of interest" description="Disordered" evidence="12">
    <location>
        <begin position="1"/>
        <end position="23"/>
    </location>
</feature>
<keyword evidence="11" id="KW-0325">Glycoprotein</keyword>
<dbReference type="PANTHER" id="PTHR43394:SF27">
    <property type="entry name" value="ATP-DEPENDENT TRANSLOCASE ABCB1-LIKE"/>
    <property type="match status" value="1"/>
</dbReference>
<feature type="domain" description="ABC transmembrane type-1" evidence="15">
    <location>
        <begin position="49"/>
        <end position="339"/>
    </location>
</feature>
<dbReference type="InterPro" id="IPR003439">
    <property type="entry name" value="ABC_transporter-like_ATP-bd"/>
</dbReference>
<comment type="caution">
    <text evidence="16">The sequence shown here is derived from an EMBL/GenBank/DDBJ whole genome shotgun (WGS) entry which is preliminary data.</text>
</comment>
<feature type="transmembrane region" description="Helical" evidence="13">
    <location>
        <begin position="823"/>
        <end position="842"/>
    </location>
</feature>
<feature type="domain" description="ABC transporter" evidence="14">
    <location>
        <begin position="377"/>
        <end position="623"/>
    </location>
</feature>
<keyword evidence="17" id="KW-1185">Reference proteome</keyword>
<dbReference type="PROSITE" id="PS50893">
    <property type="entry name" value="ABC_TRANSPORTER_2"/>
    <property type="match status" value="2"/>
</dbReference>
<dbReference type="Gene3D" id="3.40.50.300">
    <property type="entry name" value="P-loop containing nucleotide triphosphate hydrolases"/>
    <property type="match status" value="2"/>
</dbReference>
<dbReference type="InterPro" id="IPR027417">
    <property type="entry name" value="P-loop_NTPase"/>
</dbReference>
<dbReference type="FunFam" id="3.40.50.300:FF:001530">
    <property type="entry name" value="ABC multidrug transporter (Eurofung)"/>
    <property type="match status" value="1"/>
</dbReference>
<dbReference type="SUPFAM" id="SSF52540">
    <property type="entry name" value="P-loop containing nucleoside triphosphate hydrolases"/>
    <property type="match status" value="2"/>
</dbReference>
<evidence type="ECO:0000259" key="15">
    <source>
        <dbReference type="PROSITE" id="PS50929"/>
    </source>
</evidence>
<dbReference type="CDD" id="cd18578">
    <property type="entry name" value="ABC_6TM_Pgp_ABCB1_D2_like"/>
    <property type="match status" value="1"/>
</dbReference>
<feature type="non-terminal residue" evidence="16">
    <location>
        <position position="1"/>
    </location>
</feature>
<feature type="transmembrane region" description="Helical" evidence="13">
    <location>
        <begin position="195"/>
        <end position="216"/>
    </location>
</feature>
<keyword evidence="8" id="KW-0067">ATP-binding</keyword>
<evidence type="ECO:0000256" key="10">
    <source>
        <dbReference type="ARBA" id="ARBA00023136"/>
    </source>
</evidence>
<dbReference type="InterPro" id="IPR036640">
    <property type="entry name" value="ABC1_TM_sf"/>
</dbReference>
<feature type="transmembrane region" description="Helical" evidence="13">
    <location>
        <begin position="171"/>
        <end position="189"/>
    </location>
</feature>
<comment type="subcellular location">
    <subcellularLocation>
        <location evidence="2">Endomembrane system</location>
    </subcellularLocation>
    <subcellularLocation>
        <location evidence="1">Membrane</location>
        <topology evidence="1">Multi-pass membrane protein</topology>
    </subcellularLocation>
</comment>
<keyword evidence="9 13" id="KW-1133">Transmembrane helix</keyword>
<evidence type="ECO:0000256" key="8">
    <source>
        <dbReference type="ARBA" id="ARBA00022840"/>
    </source>
</evidence>
<protein>
    <recommendedName>
        <fullName evidence="18">ABC transporter</fullName>
    </recommendedName>
</protein>
<feature type="transmembrane region" description="Helical" evidence="13">
    <location>
        <begin position="848"/>
        <end position="867"/>
    </location>
</feature>
<comment type="similarity">
    <text evidence="3">Belongs to the ABC transporter superfamily. ABCB family. Multidrug resistance exporter (TC 3.A.1.201) subfamily.</text>
</comment>
<evidence type="ECO:0000259" key="14">
    <source>
        <dbReference type="PROSITE" id="PS50893"/>
    </source>
</evidence>
<gene>
    <name evidence="16" type="ORF">CGXH109_LOCUS11959</name>
</gene>
<dbReference type="InterPro" id="IPR039421">
    <property type="entry name" value="Type_1_exporter"/>
</dbReference>
<keyword evidence="10 13" id="KW-0472">Membrane</keyword>
<evidence type="ECO:0000256" key="11">
    <source>
        <dbReference type="ARBA" id="ARBA00023180"/>
    </source>
</evidence>
<dbReference type="AlphaFoldDB" id="A0A9W4RJC2"/>
<dbReference type="Gene3D" id="1.20.1560.10">
    <property type="entry name" value="ABC transporter type 1, transmembrane domain"/>
    <property type="match status" value="1"/>
</dbReference>
<reference evidence="16" key="1">
    <citation type="submission" date="2022-08" db="EMBL/GenBank/DDBJ databases">
        <authorList>
            <person name="Giroux E."/>
            <person name="Giroux E."/>
        </authorList>
    </citation>
    <scope>NUCLEOTIDE SEQUENCE</scope>
    <source>
        <strain evidence="16">H1091258</strain>
    </source>
</reference>
<dbReference type="InterPro" id="IPR003593">
    <property type="entry name" value="AAA+_ATPase"/>
</dbReference>
<feature type="transmembrane region" description="Helical" evidence="13">
    <location>
        <begin position="275"/>
        <end position="298"/>
    </location>
</feature>
<dbReference type="GO" id="GO:0005524">
    <property type="term" value="F:ATP binding"/>
    <property type="evidence" value="ECO:0007669"/>
    <property type="project" value="UniProtKB-KW"/>
</dbReference>
<organism evidence="16 17">
    <name type="scientific">Colletotrichum noveboracense</name>
    <dbReference type="NCBI Taxonomy" id="2664923"/>
    <lineage>
        <taxon>Eukaryota</taxon>
        <taxon>Fungi</taxon>
        <taxon>Dikarya</taxon>
        <taxon>Ascomycota</taxon>
        <taxon>Pezizomycotina</taxon>
        <taxon>Sordariomycetes</taxon>
        <taxon>Hypocreomycetidae</taxon>
        <taxon>Glomerellales</taxon>
        <taxon>Glomerellaceae</taxon>
        <taxon>Colletotrichum</taxon>
        <taxon>Colletotrichum gloeosporioides species complex</taxon>
    </lineage>
</organism>
<dbReference type="InterPro" id="IPR017871">
    <property type="entry name" value="ABC_transporter-like_CS"/>
</dbReference>
<dbReference type="Pfam" id="PF00664">
    <property type="entry name" value="ABC_membrane"/>
    <property type="match status" value="2"/>
</dbReference>